<feature type="transmembrane region" description="Helical" evidence="1">
    <location>
        <begin position="34"/>
        <end position="57"/>
    </location>
</feature>
<dbReference type="AlphaFoldDB" id="A0A1X0NR96"/>
<keyword evidence="1" id="KW-0472">Membrane</keyword>
<dbReference type="OrthoDB" id="299748at2759"/>
<protein>
    <submittedName>
        <fullName evidence="3">D-alanyl-glycyl endopeptidase-like protein</fullName>
    </submittedName>
</protein>
<evidence type="ECO:0000313" key="4">
    <source>
        <dbReference type="Proteomes" id="UP000192257"/>
    </source>
</evidence>
<accession>A0A1X0NR96</accession>
<keyword evidence="1" id="KW-1133">Transmembrane helix</keyword>
<keyword evidence="1" id="KW-0812">Transmembrane</keyword>
<dbReference type="InterPro" id="IPR038765">
    <property type="entry name" value="Papain-like_cys_pep_sf"/>
</dbReference>
<evidence type="ECO:0000313" key="3">
    <source>
        <dbReference type="EMBL" id="ORC87236.1"/>
    </source>
</evidence>
<dbReference type="InterPro" id="IPR051705">
    <property type="entry name" value="Gsp_Synthetase/Amidase"/>
</dbReference>
<comment type="caution">
    <text evidence="3">The sequence shown here is derived from an EMBL/GenBank/DDBJ whole genome shotgun (WGS) entry which is preliminary data.</text>
</comment>
<reference evidence="3 4" key="1">
    <citation type="submission" date="2017-03" db="EMBL/GenBank/DDBJ databases">
        <title>An alternative strategy for trypanosome survival in the mammalian bloodstream revealed through genome and transcriptome analysis of the ubiquitous bovine parasite Trypanosoma (Megatrypanum) theileri.</title>
        <authorList>
            <person name="Kelly S."/>
            <person name="Ivens A."/>
            <person name="Mott A."/>
            <person name="O'Neill E."/>
            <person name="Emms D."/>
            <person name="Macleod O."/>
            <person name="Voorheis P."/>
            <person name="Matthews J."/>
            <person name="Matthews K."/>
            <person name="Carrington M."/>
        </authorList>
    </citation>
    <scope>NUCLEOTIDE SEQUENCE [LARGE SCALE GENOMIC DNA]</scope>
    <source>
        <strain evidence="3">Edinburgh</strain>
    </source>
</reference>
<dbReference type="InterPro" id="IPR007921">
    <property type="entry name" value="CHAP_dom"/>
</dbReference>
<organism evidence="3 4">
    <name type="scientific">Trypanosoma theileri</name>
    <dbReference type="NCBI Taxonomy" id="67003"/>
    <lineage>
        <taxon>Eukaryota</taxon>
        <taxon>Discoba</taxon>
        <taxon>Euglenozoa</taxon>
        <taxon>Kinetoplastea</taxon>
        <taxon>Metakinetoplastina</taxon>
        <taxon>Trypanosomatida</taxon>
        <taxon>Trypanosomatidae</taxon>
        <taxon>Trypanosoma</taxon>
    </lineage>
</organism>
<proteinExistence type="predicted"/>
<dbReference type="PANTHER" id="PTHR30094">
    <property type="entry name" value="BIFUNCTIONAL GLUTATHIONYLSPERMIDINE SYNTHETASE/AMIDASE-RELATED"/>
    <property type="match status" value="1"/>
</dbReference>
<name>A0A1X0NR96_9TRYP</name>
<dbReference type="EMBL" id="NBCO01000023">
    <property type="protein sequence ID" value="ORC87236.1"/>
    <property type="molecule type" value="Genomic_DNA"/>
</dbReference>
<dbReference type="Pfam" id="PF05257">
    <property type="entry name" value="CHAP"/>
    <property type="match status" value="1"/>
</dbReference>
<dbReference type="RefSeq" id="XP_028881302.1">
    <property type="nucleotide sequence ID" value="XM_029027447.1"/>
</dbReference>
<dbReference type="PROSITE" id="PS50911">
    <property type="entry name" value="CHAP"/>
    <property type="match status" value="1"/>
</dbReference>
<keyword evidence="4" id="KW-1185">Reference proteome</keyword>
<dbReference type="PANTHER" id="PTHR30094:SF14">
    <property type="entry name" value="D-ALANYL-GLYCYL ENDOPEPTIDASE-LIKE PROTEIN"/>
    <property type="match status" value="1"/>
</dbReference>
<dbReference type="GO" id="GO:0016874">
    <property type="term" value="F:ligase activity"/>
    <property type="evidence" value="ECO:0007669"/>
    <property type="project" value="TreeGrafter"/>
</dbReference>
<dbReference type="Proteomes" id="UP000192257">
    <property type="component" value="Unassembled WGS sequence"/>
</dbReference>
<evidence type="ECO:0000259" key="2">
    <source>
        <dbReference type="PROSITE" id="PS50911"/>
    </source>
</evidence>
<dbReference type="SUPFAM" id="SSF54001">
    <property type="entry name" value="Cysteine proteinases"/>
    <property type="match status" value="1"/>
</dbReference>
<dbReference type="GeneID" id="39987227"/>
<feature type="domain" description="Peptidase C51" evidence="2">
    <location>
        <begin position="118"/>
        <end position="270"/>
    </location>
</feature>
<evidence type="ECO:0000256" key="1">
    <source>
        <dbReference type="SAM" id="Phobius"/>
    </source>
</evidence>
<dbReference type="Gene3D" id="3.90.1720.10">
    <property type="entry name" value="endopeptidase domain like (from Nostoc punctiforme)"/>
    <property type="match status" value="1"/>
</dbReference>
<dbReference type="VEuPathDB" id="TriTrypDB:TM35_000232070"/>
<gene>
    <name evidence="3" type="ORF">TM35_000232070</name>
</gene>
<sequence>MAAQRKRKESGATRPVNSSKKTIMSSFAKPFKSLPYYIISLFIWGTVASLVCMLLLAKSSREEYSHETINYNSSHSLNNSCTVDCATTFGTILGIHNGIFAYSNCNSTTCISNEWHELEDPQISIAFKGNTTIGNSTGMKWQCVEYARRYWMLRGSPVPATFSAVEGAADIWELQSVQLVNGAKTPLLKYSNGLSISAGGSAPRVGDLLIYPRQKGGFVYGHVAVIVDVLSAAVLVAEQNWDNTVWPGPFHNYSRSIPMQYDANSKAYTLKESDDIIIQGWMRYSK</sequence>